<dbReference type="AlphaFoldDB" id="A0A4R8IHI3"/>
<dbReference type="InterPro" id="IPR037041">
    <property type="entry name" value="Trigger_fac_C_sf"/>
</dbReference>
<dbReference type="Pfam" id="PF05698">
    <property type="entry name" value="Trigger_C"/>
    <property type="match status" value="1"/>
</dbReference>
<dbReference type="GO" id="GO:0003755">
    <property type="term" value="F:peptidyl-prolyl cis-trans isomerase activity"/>
    <property type="evidence" value="ECO:0007669"/>
    <property type="project" value="UniProtKB-UniRule"/>
</dbReference>
<evidence type="ECO:0000256" key="11">
    <source>
        <dbReference type="HAMAP-Rule" id="MF_00303"/>
    </source>
</evidence>
<comment type="domain">
    <text evidence="11">Consists of 3 domains; the N-terminus binds the ribosome, the middle domain has PPIase activity, while the C-terminus has intrinsic chaperone activity on its own.</text>
</comment>
<organism evidence="15 16">
    <name type="scientific">Thiohalophilus thiocyanatoxydans</name>
    <dbReference type="NCBI Taxonomy" id="381308"/>
    <lineage>
        <taxon>Bacteria</taxon>
        <taxon>Pseudomonadati</taxon>
        <taxon>Pseudomonadota</taxon>
        <taxon>Gammaproteobacteria</taxon>
        <taxon>Thiohalomonadales</taxon>
        <taxon>Thiohalophilaceae</taxon>
        <taxon>Thiohalophilus</taxon>
    </lineage>
</organism>
<evidence type="ECO:0000256" key="1">
    <source>
        <dbReference type="ARBA" id="ARBA00000971"/>
    </source>
</evidence>
<comment type="similarity">
    <text evidence="2 11 13">Belongs to the FKBP-type PPIase family. Tig subfamily.</text>
</comment>
<accession>A0A4R8IHI3</accession>
<dbReference type="PANTHER" id="PTHR30560:SF3">
    <property type="entry name" value="TRIGGER FACTOR-LIKE PROTEIN TIG, CHLOROPLASTIC"/>
    <property type="match status" value="1"/>
</dbReference>
<dbReference type="GO" id="GO:0005737">
    <property type="term" value="C:cytoplasm"/>
    <property type="evidence" value="ECO:0007669"/>
    <property type="project" value="UniProtKB-SubCell"/>
</dbReference>
<evidence type="ECO:0000256" key="3">
    <source>
        <dbReference type="ARBA" id="ARBA00013194"/>
    </source>
</evidence>
<comment type="catalytic activity">
    <reaction evidence="1 11 12">
        <text>[protein]-peptidylproline (omega=180) = [protein]-peptidylproline (omega=0)</text>
        <dbReference type="Rhea" id="RHEA:16237"/>
        <dbReference type="Rhea" id="RHEA-COMP:10747"/>
        <dbReference type="Rhea" id="RHEA-COMP:10748"/>
        <dbReference type="ChEBI" id="CHEBI:83833"/>
        <dbReference type="ChEBI" id="CHEBI:83834"/>
        <dbReference type="EC" id="5.2.1.8"/>
    </reaction>
</comment>
<comment type="caution">
    <text evidence="15">The sequence shown here is derived from an EMBL/GenBank/DDBJ whole genome shotgun (WGS) entry which is preliminary data.</text>
</comment>
<evidence type="ECO:0000256" key="4">
    <source>
        <dbReference type="ARBA" id="ARBA00016902"/>
    </source>
</evidence>
<dbReference type="Gene3D" id="3.10.50.40">
    <property type="match status" value="1"/>
</dbReference>
<dbReference type="SUPFAM" id="SSF54534">
    <property type="entry name" value="FKBP-like"/>
    <property type="match status" value="1"/>
</dbReference>
<evidence type="ECO:0000256" key="6">
    <source>
        <dbReference type="ARBA" id="ARBA00023110"/>
    </source>
</evidence>
<keyword evidence="8 11" id="KW-0413">Isomerase</keyword>
<evidence type="ECO:0000256" key="9">
    <source>
        <dbReference type="ARBA" id="ARBA00023306"/>
    </source>
</evidence>
<dbReference type="InterPro" id="IPR005215">
    <property type="entry name" value="Trig_fac"/>
</dbReference>
<evidence type="ECO:0000313" key="15">
    <source>
        <dbReference type="EMBL" id="TDY00071.1"/>
    </source>
</evidence>
<dbReference type="InterPro" id="IPR046357">
    <property type="entry name" value="PPIase_dom_sf"/>
</dbReference>
<dbReference type="PROSITE" id="PS50059">
    <property type="entry name" value="FKBP_PPIASE"/>
    <property type="match status" value="1"/>
</dbReference>
<dbReference type="EC" id="5.2.1.8" evidence="3 11"/>
<evidence type="ECO:0000256" key="2">
    <source>
        <dbReference type="ARBA" id="ARBA00005464"/>
    </source>
</evidence>
<dbReference type="RefSeq" id="WP_134084513.1">
    <property type="nucleotide sequence ID" value="NZ_SOQX01000006.1"/>
</dbReference>
<evidence type="ECO:0000256" key="12">
    <source>
        <dbReference type="PROSITE-ProRule" id="PRU00277"/>
    </source>
</evidence>
<dbReference type="GO" id="GO:0015031">
    <property type="term" value="P:protein transport"/>
    <property type="evidence" value="ECO:0007669"/>
    <property type="project" value="UniProtKB-UniRule"/>
</dbReference>
<dbReference type="Proteomes" id="UP000294914">
    <property type="component" value="Unassembled WGS sequence"/>
</dbReference>
<gene>
    <name evidence="11" type="primary">tig</name>
    <name evidence="15" type="ORF">EDC23_2237</name>
</gene>
<evidence type="ECO:0000256" key="10">
    <source>
        <dbReference type="ARBA" id="ARBA00029986"/>
    </source>
</evidence>
<dbReference type="InterPro" id="IPR008880">
    <property type="entry name" value="Trigger_fac_C"/>
</dbReference>
<dbReference type="Pfam" id="PF05697">
    <property type="entry name" value="Trigger_N"/>
    <property type="match status" value="1"/>
</dbReference>
<dbReference type="InterPro" id="IPR001179">
    <property type="entry name" value="PPIase_FKBP_dom"/>
</dbReference>
<feature type="domain" description="PPIase FKBP-type" evidence="14">
    <location>
        <begin position="161"/>
        <end position="249"/>
    </location>
</feature>
<keyword evidence="16" id="KW-1185">Reference proteome</keyword>
<dbReference type="InterPro" id="IPR008881">
    <property type="entry name" value="Trigger_fac_ribosome-bd_bac"/>
</dbReference>
<dbReference type="OrthoDB" id="9767721at2"/>
<keyword evidence="5 11" id="KW-0132">Cell division</keyword>
<dbReference type="Pfam" id="PF00254">
    <property type="entry name" value="FKBP_C"/>
    <property type="match status" value="1"/>
</dbReference>
<keyword evidence="7 11" id="KW-0143">Chaperone</keyword>
<dbReference type="InterPro" id="IPR036611">
    <property type="entry name" value="Trigger_fac_ribosome-bd_sf"/>
</dbReference>
<keyword evidence="6 11" id="KW-0697">Rotamase</keyword>
<dbReference type="Gene3D" id="1.10.3120.10">
    <property type="entry name" value="Trigger factor, C-terminal domain"/>
    <property type="match status" value="1"/>
</dbReference>
<dbReference type="GO" id="GO:0051301">
    <property type="term" value="P:cell division"/>
    <property type="evidence" value="ECO:0007669"/>
    <property type="project" value="UniProtKB-KW"/>
</dbReference>
<comment type="function">
    <text evidence="11">Involved in protein export. Acts as a chaperone by maintaining the newly synthesized protein in an open conformation. Functions as a peptidyl-prolyl cis-trans isomerase.</text>
</comment>
<keyword evidence="9 11" id="KW-0131">Cell cycle</keyword>
<protein>
    <recommendedName>
        <fullName evidence="4 11">Trigger factor</fullName>
        <shortName evidence="11">TF</shortName>
        <ecNumber evidence="3 11">5.2.1.8</ecNumber>
    </recommendedName>
    <alternativeName>
        <fullName evidence="10 11">PPIase</fullName>
    </alternativeName>
</protein>
<dbReference type="GO" id="GO:0043022">
    <property type="term" value="F:ribosome binding"/>
    <property type="evidence" value="ECO:0007669"/>
    <property type="project" value="TreeGrafter"/>
</dbReference>
<evidence type="ECO:0000256" key="13">
    <source>
        <dbReference type="RuleBase" id="RU003914"/>
    </source>
</evidence>
<dbReference type="GO" id="GO:0043335">
    <property type="term" value="P:protein unfolding"/>
    <property type="evidence" value="ECO:0007669"/>
    <property type="project" value="TreeGrafter"/>
</dbReference>
<dbReference type="InterPro" id="IPR027304">
    <property type="entry name" value="Trigger_fact/SurA_dom_sf"/>
</dbReference>
<proteinExistence type="inferred from homology"/>
<dbReference type="PANTHER" id="PTHR30560">
    <property type="entry name" value="TRIGGER FACTOR CHAPERONE AND PEPTIDYL-PROLYL CIS/TRANS ISOMERASE"/>
    <property type="match status" value="1"/>
</dbReference>
<dbReference type="NCBIfam" id="TIGR00115">
    <property type="entry name" value="tig"/>
    <property type="match status" value="1"/>
</dbReference>
<evidence type="ECO:0000259" key="14">
    <source>
        <dbReference type="PROSITE" id="PS50059"/>
    </source>
</evidence>
<evidence type="ECO:0000256" key="7">
    <source>
        <dbReference type="ARBA" id="ARBA00023186"/>
    </source>
</evidence>
<dbReference type="HAMAP" id="MF_00303">
    <property type="entry name" value="Trigger_factor_Tig"/>
    <property type="match status" value="1"/>
</dbReference>
<dbReference type="SUPFAM" id="SSF109998">
    <property type="entry name" value="Triger factor/SurA peptide-binding domain-like"/>
    <property type="match status" value="1"/>
</dbReference>
<dbReference type="GO" id="GO:0044183">
    <property type="term" value="F:protein folding chaperone"/>
    <property type="evidence" value="ECO:0007669"/>
    <property type="project" value="TreeGrafter"/>
</dbReference>
<dbReference type="FunFam" id="3.10.50.40:FF:000001">
    <property type="entry name" value="Trigger factor"/>
    <property type="match status" value="1"/>
</dbReference>
<dbReference type="Gene3D" id="3.30.70.1050">
    <property type="entry name" value="Trigger factor ribosome-binding domain"/>
    <property type="match status" value="1"/>
</dbReference>
<evidence type="ECO:0000256" key="5">
    <source>
        <dbReference type="ARBA" id="ARBA00022618"/>
    </source>
</evidence>
<reference evidence="15 16" key="1">
    <citation type="submission" date="2019-03" db="EMBL/GenBank/DDBJ databases">
        <title>Genomic Encyclopedia of Type Strains, Phase IV (KMG-IV): sequencing the most valuable type-strain genomes for metagenomic binning, comparative biology and taxonomic classification.</title>
        <authorList>
            <person name="Goeker M."/>
        </authorList>
    </citation>
    <scope>NUCLEOTIDE SEQUENCE [LARGE SCALE GENOMIC DNA]</scope>
    <source>
        <strain evidence="15 16">DSM 16326</strain>
    </source>
</reference>
<keyword evidence="11" id="KW-0963">Cytoplasm</keyword>
<dbReference type="PIRSF" id="PIRSF003095">
    <property type="entry name" value="Trigger_factor"/>
    <property type="match status" value="1"/>
</dbReference>
<comment type="subcellular location">
    <subcellularLocation>
        <location evidence="11">Cytoplasm</location>
    </subcellularLocation>
    <text evidence="11">About half TF is bound to the ribosome near the polypeptide exit tunnel while the other half is free in the cytoplasm.</text>
</comment>
<dbReference type="GO" id="GO:0051083">
    <property type="term" value="P:'de novo' cotranslational protein folding"/>
    <property type="evidence" value="ECO:0007669"/>
    <property type="project" value="TreeGrafter"/>
</dbReference>
<evidence type="ECO:0000256" key="8">
    <source>
        <dbReference type="ARBA" id="ARBA00023235"/>
    </source>
</evidence>
<dbReference type="EMBL" id="SOQX01000006">
    <property type="protein sequence ID" value="TDY00071.1"/>
    <property type="molecule type" value="Genomic_DNA"/>
</dbReference>
<sequence length="437" mass="49292">MQVSVETTEGLERRMTVNVDEERIASAVDDRLKNMTHTVKLKGFRKGKVPFKVVKQQYGKQVREEVVGEVLQSTFYEAVSQQQLQPAGTPNFDDLKHEAGEGLSYTATFEIYPAIELAPLAEQTVEKPVTEIGEADIDRMIETIRKQNMDWQTVDREAKEGDRVNLDFKGMIDGEVFEGGSGQGMQVELGSGRMIPGFEDGLLGARAGEDRTLEVTFPENYHAAEMAGKPAVFETHINSIEEPVLPEVDAEFAKKLGVESGDLSEMRNEIRDNMQRELDTRLRTRLKEAVMDTLLAANPIEAPKSLIENEERTLLQQMLQNLASQGMQQQDLSGINPEMFREQAQKRVTLGLIMSEIVKANDLKVSPEAVKARVEEIAAPYEHPEEVVKWYQSDRQRMSEVESLVFEDQVVDWVLDQARVIEKPVSFDEIMTSENAQ</sequence>
<dbReference type="SUPFAM" id="SSF102735">
    <property type="entry name" value="Trigger factor ribosome-binding domain"/>
    <property type="match status" value="1"/>
</dbReference>
<evidence type="ECO:0000313" key="16">
    <source>
        <dbReference type="Proteomes" id="UP000294914"/>
    </source>
</evidence>
<name>A0A4R8IHI3_9GAMM</name>